<dbReference type="RefSeq" id="WP_151139242.1">
    <property type="nucleotide sequence ID" value="NZ_VZUS01000001.1"/>
</dbReference>
<organism evidence="2">
    <name type="scientific">Haloferax sp. CBA1149</name>
    <dbReference type="NCBI Taxonomy" id="2650753"/>
    <lineage>
        <taxon>Archaea</taxon>
        <taxon>Methanobacteriati</taxon>
        <taxon>Methanobacteriota</taxon>
        <taxon>Stenosarchaea group</taxon>
        <taxon>Halobacteria</taxon>
        <taxon>Halobacteriales</taxon>
        <taxon>Haloferacaceae</taxon>
        <taxon>Haloferax</taxon>
    </lineage>
</organism>
<dbReference type="AlphaFoldDB" id="A0A643K103"/>
<evidence type="ECO:0000256" key="1">
    <source>
        <dbReference type="SAM" id="MobiDB-lite"/>
    </source>
</evidence>
<dbReference type="EMBL" id="VZUS01000001">
    <property type="protein sequence ID" value="KAB1189074.1"/>
    <property type="molecule type" value="Genomic_DNA"/>
</dbReference>
<feature type="region of interest" description="Disordered" evidence="1">
    <location>
        <begin position="94"/>
        <end position="124"/>
    </location>
</feature>
<comment type="caution">
    <text evidence="2">The sequence shown here is derived from an EMBL/GenBank/DDBJ whole genome shotgun (WGS) entry which is preliminary data.</text>
</comment>
<dbReference type="Pfam" id="PF25920">
    <property type="entry name" value="DUF7966"/>
    <property type="match status" value="1"/>
</dbReference>
<accession>A0A643K103</accession>
<protein>
    <submittedName>
        <fullName evidence="2">Uncharacterized protein</fullName>
    </submittedName>
</protein>
<name>A0A643K103_9EURY</name>
<dbReference type="InterPro" id="IPR058272">
    <property type="entry name" value="DUF7966"/>
</dbReference>
<gene>
    <name evidence="2" type="ORF">Hfx1149_13935</name>
</gene>
<proteinExistence type="predicted"/>
<sequence>MPDPTPGPDPAVVGRALAALADPDDTSDRDAFESIIADARAAFSDVSTAAQFLDAGGEVRLRRAVGTATREGHHCARVGRSLLRDLSCLRTSLDSTESTTSSVGDHFHSGRTTVFSGGGEPPDR</sequence>
<evidence type="ECO:0000313" key="2">
    <source>
        <dbReference type="EMBL" id="KAB1189074.1"/>
    </source>
</evidence>
<reference evidence="2" key="1">
    <citation type="submission" date="2019-09" db="EMBL/GenBank/DDBJ databases">
        <title>Genomic analysis of Haloferax sp. CBA1149.</title>
        <authorList>
            <person name="Roh S.W."/>
        </authorList>
    </citation>
    <scope>NUCLEOTIDE SEQUENCE</scope>
    <source>
        <strain evidence="2">CBA1149</strain>
    </source>
</reference>